<reference evidence="6" key="1">
    <citation type="submission" date="2020-11" db="EMBL/GenBank/DDBJ databases">
        <authorList>
            <person name="Tran Van P."/>
        </authorList>
    </citation>
    <scope>NUCLEOTIDE SEQUENCE</scope>
</reference>
<dbReference type="GO" id="GO:0035091">
    <property type="term" value="F:phosphatidylinositol binding"/>
    <property type="evidence" value="ECO:0007669"/>
    <property type="project" value="TreeGrafter"/>
</dbReference>
<dbReference type="SMART" id="SM00313">
    <property type="entry name" value="PXA"/>
    <property type="match status" value="1"/>
</dbReference>
<dbReference type="PANTHER" id="PTHR22775:SF3">
    <property type="entry name" value="SORTING NEXIN-13"/>
    <property type="match status" value="1"/>
</dbReference>
<proteinExistence type="predicted"/>
<feature type="region of interest" description="Disordered" evidence="3">
    <location>
        <begin position="175"/>
        <end position="225"/>
    </location>
</feature>
<dbReference type="Pfam" id="PF02194">
    <property type="entry name" value="PXA"/>
    <property type="match status" value="1"/>
</dbReference>
<dbReference type="Pfam" id="PF03221">
    <property type="entry name" value="HTH_Tnp_Tc5"/>
    <property type="match status" value="1"/>
</dbReference>
<feature type="region of interest" description="Disordered" evidence="3">
    <location>
        <begin position="479"/>
        <end position="507"/>
    </location>
</feature>
<feature type="region of interest" description="Disordered" evidence="3">
    <location>
        <begin position="388"/>
        <end position="412"/>
    </location>
</feature>
<feature type="domain" description="PXA" evidence="5">
    <location>
        <begin position="90"/>
        <end position="322"/>
    </location>
</feature>
<feature type="compositionally biased region" description="Polar residues" evidence="3">
    <location>
        <begin position="481"/>
        <end position="490"/>
    </location>
</feature>
<dbReference type="Gene3D" id="1.10.10.60">
    <property type="entry name" value="Homeodomain-like"/>
    <property type="match status" value="1"/>
</dbReference>
<dbReference type="InterPro" id="IPR003114">
    <property type="entry name" value="Phox_assoc"/>
</dbReference>
<name>A0A7R9PBM7_TIMCA</name>
<protein>
    <submittedName>
        <fullName evidence="6">(California timema) hypothetical protein</fullName>
    </submittedName>
</protein>
<dbReference type="PANTHER" id="PTHR22775">
    <property type="entry name" value="SORTING NEXIN"/>
    <property type="match status" value="1"/>
</dbReference>
<keyword evidence="1" id="KW-0238">DNA-binding</keyword>
<evidence type="ECO:0000313" key="6">
    <source>
        <dbReference type="EMBL" id="CAD7577198.1"/>
    </source>
</evidence>
<keyword evidence="2" id="KW-0175">Coiled coil</keyword>
<dbReference type="GO" id="GO:0003677">
    <property type="term" value="F:DNA binding"/>
    <property type="evidence" value="ECO:0007669"/>
    <property type="project" value="UniProtKB-KW"/>
</dbReference>
<evidence type="ECO:0000256" key="4">
    <source>
        <dbReference type="SAM" id="Phobius"/>
    </source>
</evidence>
<keyword evidence="4" id="KW-0472">Membrane</keyword>
<feature type="compositionally biased region" description="Acidic residues" evidence="3">
    <location>
        <begin position="558"/>
        <end position="575"/>
    </location>
</feature>
<keyword evidence="4" id="KW-0812">Transmembrane</keyword>
<evidence type="ECO:0000259" key="5">
    <source>
        <dbReference type="PROSITE" id="PS51207"/>
    </source>
</evidence>
<evidence type="ECO:0000256" key="1">
    <source>
        <dbReference type="ARBA" id="ARBA00023125"/>
    </source>
</evidence>
<feature type="region of interest" description="Disordered" evidence="3">
    <location>
        <begin position="558"/>
        <end position="580"/>
    </location>
</feature>
<dbReference type="AlphaFoldDB" id="A0A7R9PBM7"/>
<sequence>MNIPLTVWSSLTLVLFVTTFGFWWFVNLAFSLLLFLVGGFTLLYLKHEDATQNYFTNMYRSSLVSYKTGLCKVVEEPPVKLKLDRRLTGSQVIDESLQEIIGYILRDYISPWYDRVSANEEFPHHIRQTSQKVIVTFAGRMKEVDWIPYLTTRLVDDAASHLRLFRQARAKMKQKIRQSSKHSDKHADSSQDAGKDRAISAKPTELTPGGGDAGSSSSGSSAGKQTPVELESVFFDLEVTMEDNLLCRDLVCTEIDNGRQYMQDLGEILLYLLLPVEDFHCKPLRFLLRELLVSVVVLPLFGLFSDPDYLNQIIIWLCKDVPMTSEAFLTVLRATDNIDELNATREMVTKEIAQLRSRDSGGDEDTSVKQQLSSLLYVRKVIDNRTQRLQEGSDTDSAESDDSRPCTPPSEEAQAAMLCQYFDEVQKEGHNVKAKNVKGVTYGNLEQTIIEWFSQHRAQNVPINGLMMQRKADKFALRRPTASSQPSPSMEPQVGPSMEPQPGSTTAPWSPHLTFTWLCDEETWQRLAPDCTYEEYISADDIIVWGTLDDADIIMEQQESSDEEGEEEMEEEPEDIPTTKDVLNAGDVYSRALKHQGASEELWSQFYNVKYFVGKTGAKNKQTSIMDFFKK</sequence>
<accession>A0A7R9PBM7</accession>
<dbReference type="GO" id="GO:0005769">
    <property type="term" value="C:early endosome"/>
    <property type="evidence" value="ECO:0007669"/>
    <property type="project" value="TreeGrafter"/>
</dbReference>
<evidence type="ECO:0000256" key="3">
    <source>
        <dbReference type="SAM" id="MobiDB-lite"/>
    </source>
</evidence>
<gene>
    <name evidence="6" type="ORF">TCMB3V08_LOCUS9752</name>
</gene>
<feature type="transmembrane region" description="Helical" evidence="4">
    <location>
        <begin position="20"/>
        <end position="45"/>
    </location>
</feature>
<organism evidence="6">
    <name type="scientific">Timema californicum</name>
    <name type="common">California timema</name>
    <name type="synonym">Walking stick</name>
    <dbReference type="NCBI Taxonomy" id="61474"/>
    <lineage>
        <taxon>Eukaryota</taxon>
        <taxon>Metazoa</taxon>
        <taxon>Ecdysozoa</taxon>
        <taxon>Arthropoda</taxon>
        <taxon>Hexapoda</taxon>
        <taxon>Insecta</taxon>
        <taxon>Pterygota</taxon>
        <taxon>Neoptera</taxon>
        <taxon>Polyneoptera</taxon>
        <taxon>Phasmatodea</taxon>
        <taxon>Timematodea</taxon>
        <taxon>Timematoidea</taxon>
        <taxon>Timematidae</taxon>
        <taxon>Timema</taxon>
    </lineage>
</organism>
<keyword evidence="4" id="KW-1133">Transmembrane helix</keyword>
<dbReference type="PROSITE" id="PS51207">
    <property type="entry name" value="PXA"/>
    <property type="match status" value="1"/>
</dbReference>
<dbReference type="InterPro" id="IPR006600">
    <property type="entry name" value="HTH_CenpB_DNA-bd_dom"/>
</dbReference>
<feature type="compositionally biased region" description="Basic and acidic residues" evidence="3">
    <location>
        <begin position="181"/>
        <end position="199"/>
    </location>
</feature>
<feature type="coiled-coil region" evidence="2">
    <location>
        <begin position="331"/>
        <end position="358"/>
    </location>
</feature>
<feature type="compositionally biased region" description="Low complexity" evidence="3">
    <location>
        <begin position="214"/>
        <end position="223"/>
    </location>
</feature>
<dbReference type="EMBL" id="OE185259">
    <property type="protein sequence ID" value="CAD7577198.1"/>
    <property type="molecule type" value="Genomic_DNA"/>
</dbReference>
<evidence type="ECO:0000256" key="2">
    <source>
        <dbReference type="SAM" id="Coils"/>
    </source>
</evidence>